<keyword evidence="6 11" id="KW-0548">Nucleotidyltransferase</keyword>
<dbReference type="EMBL" id="DSAC01000035">
    <property type="protein sequence ID" value="HHO73531.1"/>
    <property type="molecule type" value="Genomic_DNA"/>
</dbReference>
<sequence length="197" mass="23003">MRVFFGGSFDPVHLGHLLIARDLLEELSIEELVFLPAYQSPLKEPHRASPEDRLEMLKLAIKGMEKFSISTLELNRKGVSYTVDTAKQLFQELKERPTFLIGADSALTLHLWKDPDELVKLAKFIIIDRASKGKEVKTYFKERFPQLKENEDYLILSIRRIDISSTEIRQRIKEGKSIRWLVPQDVEEYILNRGLYR</sequence>
<dbReference type="NCBIfam" id="TIGR00482">
    <property type="entry name" value="nicotinate (nicotinamide) nucleotide adenylyltransferase"/>
    <property type="match status" value="1"/>
</dbReference>
<organism evidence="13">
    <name type="scientific">Thermocrinis ruber</name>
    <dbReference type="NCBI Taxonomy" id="75906"/>
    <lineage>
        <taxon>Bacteria</taxon>
        <taxon>Pseudomonadati</taxon>
        <taxon>Aquificota</taxon>
        <taxon>Aquificia</taxon>
        <taxon>Aquificales</taxon>
        <taxon>Aquificaceae</taxon>
        <taxon>Thermocrinis</taxon>
    </lineage>
</organism>
<dbReference type="SUPFAM" id="SSF52374">
    <property type="entry name" value="Nucleotidylyl transferase"/>
    <property type="match status" value="1"/>
</dbReference>
<evidence type="ECO:0000256" key="11">
    <source>
        <dbReference type="HAMAP-Rule" id="MF_00244"/>
    </source>
</evidence>
<evidence type="ECO:0000256" key="9">
    <source>
        <dbReference type="ARBA" id="ARBA00023027"/>
    </source>
</evidence>
<dbReference type="GO" id="GO:0005524">
    <property type="term" value="F:ATP binding"/>
    <property type="evidence" value="ECO:0007669"/>
    <property type="project" value="UniProtKB-KW"/>
</dbReference>
<dbReference type="PANTHER" id="PTHR39321:SF3">
    <property type="entry name" value="PHOSPHOPANTETHEINE ADENYLYLTRANSFERASE"/>
    <property type="match status" value="1"/>
</dbReference>
<comment type="function">
    <text evidence="1 11">Catalyzes the reversible adenylation of nicotinate mononucleotide (NaMN) to nicotinic acid adenine dinucleotide (NaAD).</text>
</comment>
<evidence type="ECO:0000259" key="12">
    <source>
        <dbReference type="Pfam" id="PF01467"/>
    </source>
</evidence>
<name>A0A7C5X0Q3_9AQUI</name>
<dbReference type="InterPro" id="IPR005248">
    <property type="entry name" value="NadD/NMNAT"/>
</dbReference>
<accession>A0A7C5X0Q3</accession>
<gene>
    <name evidence="11 13" type="primary">nadD</name>
    <name evidence="13" type="ORF">ENN04_02710</name>
</gene>
<comment type="similarity">
    <text evidence="3 11">Belongs to the NadD family.</text>
</comment>
<dbReference type="HAMAP" id="MF_00244">
    <property type="entry name" value="NaMN_adenylyltr"/>
    <property type="match status" value="1"/>
</dbReference>
<reference evidence="13" key="1">
    <citation type="journal article" date="2020" name="mSystems">
        <title>Genome- and Community-Level Interaction Insights into Carbon Utilization and Element Cycling Functions of Hydrothermarchaeota in Hydrothermal Sediment.</title>
        <authorList>
            <person name="Zhou Z."/>
            <person name="Liu Y."/>
            <person name="Xu W."/>
            <person name="Pan J."/>
            <person name="Luo Z.H."/>
            <person name="Li M."/>
        </authorList>
    </citation>
    <scope>NUCLEOTIDE SEQUENCE [LARGE SCALE GENOMIC DNA]</scope>
    <source>
        <strain evidence="13">SpSt-114</strain>
    </source>
</reference>
<comment type="pathway">
    <text evidence="2 11">Cofactor biosynthesis; NAD(+) biosynthesis; deamido-NAD(+) from nicotinate D-ribonucleotide: step 1/1.</text>
</comment>
<evidence type="ECO:0000256" key="8">
    <source>
        <dbReference type="ARBA" id="ARBA00022840"/>
    </source>
</evidence>
<feature type="domain" description="Cytidyltransferase-like" evidence="12">
    <location>
        <begin position="4"/>
        <end position="171"/>
    </location>
</feature>
<keyword evidence="8 11" id="KW-0067">ATP-binding</keyword>
<dbReference type="Gene3D" id="3.40.50.620">
    <property type="entry name" value="HUPs"/>
    <property type="match status" value="1"/>
</dbReference>
<keyword evidence="5 11" id="KW-0808">Transferase</keyword>
<dbReference type="GO" id="GO:0004515">
    <property type="term" value="F:nicotinate-nucleotide adenylyltransferase activity"/>
    <property type="evidence" value="ECO:0007669"/>
    <property type="project" value="UniProtKB-UniRule"/>
</dbReference>
<dbReference type="AlphaFoldDB" id="A0A7C5X0Q3"/>
<keyword evidence="9 11" id="KW-0520">NAD</keyword>
<evidence type="ECO:0000256" key="7">
    <source>
        <dbReference type="ARBA" id="ARBA00022741"/>
    </source>
</evidence>
<dbReference type="EC" id="2.7.7.18" evidence="11"/>
<evidence type="ECO:0000256" key="5">
    <source>
        <dbReference type="ARBA" id="ARBA00022679"/>
    </source>
</evidence>
<comment type="catalytic activity">
    <reaction evidence="10 11">
        <text>nicotinate beta-D-ribonucleotide + ATP + H(+) = deamido-NAD(+) + diphosphate</text>
        <dbReference type="Rhea" id="RHEA:22860"/>
        <dbReference type="ChEBI" id="CHEBI:15378"/>
        <dbReference type="ChEBI" id="CHEBI:30616"/>
        <dbReference type="ChEBI" id="CHEBI:33019"/>
        <dbReference type="ChEBI" id="CHEBI:57502"/>
        <dbReference type="ChEBI" id="CHEBI:58437"/>
        <dbReference type="EC" id="2.7.7.18"/>
    </reaction>
</comment>
<evidence type="ECO:0000256" key="3">
    <source>
        <dbReference type="ARBA" id="ARBA00009014"/>
    </source>
</evidence>
<dbReference type="Pfam" id="PF01467">
    <property type="entry name" value="CTP_transf_like"/>
    <property type="match status" value="1"/>
</dbReference>
<dbReference type="PANTHER" id="PTHR39321">
    <property type="entry name" value="NICOTINATE-NUCLEOTIDE ADENYLYLTRANSFERASE-RELATED"/>
    <property type="match status" value="1"/>
</dbReference>
<dbReference type="NCBIfam" id="TIGR00125">
    <property type="entry name" value="cyt_tran_rel"/>
    <property type="match status" value="1"/>
</dbReference>
<protein>
    <recommendedName>
        <fullName evidence="11">Probable nicotinate-nucleotide adenylyltransferase</fullName>
        <ecNumber evidence="11">2.7.7.18</ecNumber>
    </recommendedName>
    <alternativeName>
        <fullName evidence="11">Deamido-NAD(+) diphosphorylase</fullName>
    </alternativeName>
    <alternativeName>
        <fullName evidence="11">Deamido-NAD(+) pyrophosphorylase</fullName>
    </alternativeName>
    <alternativeName>
        <fullName evidence="11">Nicotinate mononucleotide adenylyltransferase</fullName>
        <shortName evidence="11">NaMN adenylyltransferase</shortName>
    </alternativeName>
</protein>
<dbReference type="InterPro" id="IPR004821">
    <property type="entry name" value="Cyt_trans-like"/>
</dbReference>
<proteinExistence type="inferred from homology"/>
<evidence type="ECO:0000256" key="2">
    <source>
        <dbReference type="ARBA" id="ARBA00005019"/>
    </source>
</evidence>
<dbReference type="UniPathway" id="UPA00253">
    <property type="reaction ID" value="UER00332"/>
</dbReference>
<evidence type="ECO:0000256" key="4">
    <source>
        <dbReference type="ARBA" id="ARBA00022642"/>
    </source>
</evidence>
<keyword evidence="4 11" id="KW-0662">Pyridine nucleotide biosynthesis</keyword>
<dbReference type="GO" id="GO:0009435">
    <property type="term" value="P:NAD+ biosynthetic process"/>
    <property type="evidence" value="ECO:0007669"/>
    <property type="project" value="UniProtKB-UniRule"/>
</dbReference>
<evidence type="ECO:0000256" key="10">
    <source>
        <dbReference type="ARBA" id="ARBA00048721"/>
    </source>
</evidence>
<evidence type="ECO:0000313" key="13">
    <source>
        <dbReference type="EMBL" id="HHO73531.1"/>
    </source>
</evidence>
<evidence type="ECO:0000256" key="1">
    <source>
        <dbReference type="ARBA" id="ARBA00002324"/>
    </source>
</evidence>
<evidence type="ECO:0000256" key="6">
    <source>
        <dbReference type="ARBA" id="ARBA00022695"/>
    </source>
</evidence>
<keyword evidence="7 11" id="KW-0547">Nucleotide-binding</keyword>
<dbReference type="NCBIfam" id="NF000840">
    <property type="entry name" value="PRK00071.1-3"/>
    <property type="match status" value="1"/>
</dbReference>
<comment type="caution">
    <text evidence="13">The sequence shown here is derived from an EMBL/GenBank/DDBJ whole genome shotgun (WGS) entry which is preliminary data.</text>
</comment>
<dbReference type="InterPro" id="IPR014729">
    <property type="entry name" value="Rossmann-like_a/b/a_fold"/>
</dbReference>
<dbReference type="CDD" id="cd02165">
    <property type="entry name" value="NMNAT"/>
    <property type="match status" value="1"/>
</dbReference>